<dbReference type="OrthoDB" id="1723750at2759"/>
<dbReference type="AlphaFoldDB" id="A3LRX1"/>
<dbReference type="RefSeq" id="XP_001383834.1">
    <property type="nucleotide sequence ID" value="XM_001383797.1"/>
</dbReference>
<dbReference type="EC" id="2.1.1.85" evidence="3"/>
<dbReference type="GO" id="GO:0005634">
    <property type="term" value="C:nucleus"/>
    <property type="evidence" value="ECO:0007669"/>
    <property type="project" value="UniProtKB-SubCell"/>
</dbReference>
<comment type="subcellular location">
    <subcellularLocation>
        <location evidence="2">Cytoplasm</location>
    </subcellularLocation>
    <subcellularLocation>
        <location evidence="1">Nucleus</location>
    </subcellularLocation>
</comment>
<dbReference type="PANTHER" id="PTHR14614:SF39">
    <property type="entry name" value="HISTIDINE PROTEIN METHYLTRANSFERASE 1 HOMOLOG"/>
    <property type="match status" value="1"/>
</dbReference>
<dbReference type="KEGG" id="pic:PICST_43721"/>
<gene>
    <name evidence="10" type="ORF">PICST_43721</name>
</gene>
<evidence type="ECO:0000256" key="5">
    <source>
        <dbReference type="ARBA" id="ARBA00022603"/>
    </source>
</evidence>
<dbReference type="HOGENOM" id="CLU_038704_1_0_1"/>
<dbReference type="GO" id="GO:0032259">
    <property type="term" value="P:methylation"/>
    <property type="evidence" value="ECO:0007669"/>
    <property type="project" value="UniProtKB-KW"/>
</dbReference>
<dbReference type="OMA" id="NLLLTWH"/>
<evidence type="ECO:0000256" key="3">
    <source>
        <dbReference type="ARBA" id="ARBA00012533"/>
    </source>
</evidence>
<evidence type="ECO:0000256" key="2">
    <source>
        <dbReference type="ARBA" id="ARBA00004496"/>
    </source>
</evidence>
<keyword evidence="4" id="KW-0963">Cytoplasm</keyword>
<dbReference type="eggNOG" id="KOG2920">
    <property type="taxonomic scope" value="Eukaryota"/>
</dbReference>
<dbReference type="Gene3D" id="3.40.50.150">
    <property type="entry name" value="Vaccinia Virus protein VP39"/>
    <property type="match status" value="1"/>
</dbReference>
<dbReference type="Proteomes" id="UP000002258">
    <property type="component" value="Chromosome 3"/>
</dbReference>
<keyword evidence="5" id="KW-0489">Methyltransferase</keyword>
<dbReference type="GO" id="GO:0045903">
    <property type="term" value="P:positive regulation of translational fidelity"/>
    <property type="evidence" value="ECO:0007669"/>
    <property type="project" value="EnsemblFungi"/>
</dbReference>
<evidence type="ECO:0000313" key="10">
    <source>
        <dbReference type="EMBL" id="ABN65805.1"/>
    </source>
</evidence>
<evidence type="ECO:0000256" key="4">
    <source>
        <dbReference type="ARBA" id="ARBA00022490"/>
    </source>
</evidence>
<accession>A3LRX1</accession>
<evidence type="ECO:0000256" key="8">
    <source>
        <dbReference type="ARBA" id="ARBA00023242"/>
    </source>
</evidence>
<protein>
    <recommendedName>
        <fullName evidence="3">protein-histidine N-methyltransferase</fullName>
        <ecNumber evidence="3">2.1.1.85</ecNumber>
    </recommendedName>
</protein>
<reference evidence="10 11" key="1">
    <citation type="journal article" date="2007" name="Nat. Biotechnol.">
        <title>Genome sequence of the lignocellulose-bioconverting and xylose-fermenting yeast Pichia stipitis.</title>
        <authorList>
            <person name="Jeffries T.W."/>
            <person name="Grigoriev I.V."/>
            <person name="Grimwood J."/>
            <person name="Laplaza J.M."/>
            <person name="Aerts A."/>
            <person name="Salamov A."/>
            <person name="Schmutz J."/>
            <person name="Lindquist E."/>
            <person name="Dehal P."/>
            <person name="Shapiro H."/>
            <person name="Jin Y.S."/>
            <person name="Passoth V."/>
            <person name="Richardson P.M."/>
        </authorList>
    </citation>
    <scope>NUCLEOTIDE SEQUENCE [LARGE SCALE GENOMIC DNA]</scope>
    <source>
        <strain evidence="11">ATCC 58785 / CBS 6054 / NBRC 10063 / NRRL Y-11545</strain>
    </source>
</reference>
<dbReference type="STRING" id="322104.A3LRX1"/>
<evidence type="ECO:0000256" key="7">
    <source>
        <dbReference type="ARBA" id="ARBA00022691"/>
    </source>
</evidence>
<dbReference type="GO" id="GO:0018064">
    <property type="term" value="F:protein-L-histidine N-tele-methyltransferase activity"/>
    <property type="evidence" value="ECO:0007669"/>
    <property type="project" value="UniProtKB-EC"/>
</dbReference>
<organism evidence="10 11">
    <name type="scientific">Scheffersomyces stipitis (strain ATCC 58785 / CBS 6054 / NBRC 10063 / NRRL Y-11545)</name>
    <name type="common">Yeast</name>
    <name type="synonym">Pichia stipitis</name>
    <dbReference type="NCBI Taxonomy" id="322104"/>
    <lineage>
        <taxon>Eukaryota</taxon>
        <taxon>Fungi</taxon>
        <taxon>Dikarya</taxon>
        <taxon>Ascomycota</taxon>
        <taxon>Saccharomycotina</taxon>
        <taxon>Pichiomycetes</taxon>
        <taxon>Debaryomycetaceae</taxon>
        <taxon>Scheffersomyces</taxon>
    </lineage>
</organism>
<keyword evidence="7" id="KW-0949">S-adenosyl-L-methionine</keyword>
<comment type="similarity">
    <text evidence="9">Belongs to the methyltransferase superfamily. METTL18 family.</text>
</comment>
<evidence type="ECO:0000256" key="6">
    <source>
        <dbReference type="ARBA" id="ARBA00022679"/>
    </source>
</evidence>
<name>A3LRX1_PICST</name>
<keyword evidence="11" id="KW-1185">Reference proteome</keyword>
<evidence type="ECO:0000256" key="1">
    <source>
        <dbReference type="ARBA" id="ARBA00004123"/>
    </source>
</evidence>
<dbReference type="PANTHER" id="PTHR14614">
    <property type="entry name" value="HEPATOCELLULAR CARCINOMA-ASSOCIATED ANTIGEN"/>
    <property type="match status" value="1"/>
</dbReference>
<dbReference type="GeneID" id="4837768"/>
<dbReference type="InterPro" id="IPR029063">
    <property type="entry name" value="SAM-dependent_MTases_sf"/>
</dbReference>
<evidence type="ECO:0000256" key="9">
    <source>
        <dbReference type="ARBA" id="ARBA00038126"/>
    </source>
</evidence>
<sequence>MSFSFGFTKEDFSDDDFEESSHTHLSDYQKVNGNEKVPNSLSTFSSTIERQNLPVIHSTESLLQTLRNVRLTFDNYTTPIGQNIVYRRELFDVKHQVMTEDNQENTKINEILIDLNDKDLEKRVYEGGFKSWECSYDTVDLLAKFIQSDSLLSTYSSYLDFGCGTSLPSSFLLLQKFQRKNRNPIKVILSDFNQEVLRLVSLPNILIHWASTLEPQLLHDLTTSEDIPYLKNDELLITDALIDTFINDLKEYNVELVFISGSWGTQFNQLIEKYAIDFIISSETIYSLETLPLVAESIVDILEKSGTKEGRALIAAKNIYFGVGGSVIEFLHYLSRVKTDKFTVQAEEVDDAQLKRSMIDIVYKA</sequence>
<dbReference type="FunCoup" id="A3LRX1">
    <property type="interactions" value="1624"/>
</dbReference>
<dbReference type="GO" id="GO:0005737">
    <property type="term" value="C:cytoplasm"/>
    <property type="evidence" value="ECO:0007669"/>
    <property type="project" value="UniProtKB-SubCell"/>
</dbReference>
<dbReference type="InterPro" id="IPR019410">
    <property type="entry name" value="Methyltransf_16"/>
</dbReference>
<proteinExistence type="inferred from homology"/>
<keyword evidence="6" id="KW-0808">Transferase</keyword>
<dbReference type="EMBL" id="CP000497">
    <property type="protein sequence ID" value="ABN65805.1"/>
    <property type="molecule type" value="Genomic_DNA"/>
</dbReference>
<dbReference type="InParanoid" id="A3LRX1"/>
<keyword evidence="8" id="KW-0539">Nucleus</keyword>
<evidence type="ECO:0000313" key="11">
    <source>
        <dbReference type="Proteomes" id="UP000002258"/>
    </source>
</evidence>
<dbReference type="GO" id="GO:0000027">
    <property type="term" value="P:ribosomal large subunit assembly"/>
    <property type="evidence" value="ECO:0007669"/>
    <property type="project" value="EnsemblFungi"/>
</dbReference>